<dbReference type="InterPro" id="IPR029069">
    <property type="entry name" value="HotDog_dom_sf"/>
</dbReference>
<dbReference type="Pfam" id="PF13279">
    <property type="entry name" value="4HBT_2"/>
    <property type="match status" value="1"/>
</dbReference>
<comment type="caution">
    <text evidence="1">The sequence shown here is derived from an EMBL/GenBank/DDBJ whole genome shotgun (WGS) entry which is preliminary data.</text>
</comment>
<evidence type="ECO:0000313" key="1">
    <source>
        <dbReference type="EMBL" id="KKN63899.1"/>
    </source>
</evidence>
<evidence type="ECO:0008006" key="2">
    <source>
        <dbReference type="Google" id="ProtNLM"/>
    </source>
</evidence>
<accession>A0A0F9SA48</accession>
<proteinExistence type="predicted"/>
<dbReference type="AlphaFoldDB" id="A0A0F9SA48"/>
<reference evidence="1" key="1">
    <citation type="journal article" date="2015" name="Nature">
        <title>Complex archaea that bridge the gap between prokaryotes and eukaryotes.</title>
        <authorList>
            <person name="Spang A."/>
            <person name="Saw J.H."/>
            <person name="Jorgensen S.L."/>
            <person name="Zaremba-Niedzwiedzka K."/>
            <person name="Martijn J."/>
            <person name="Lind A.E."/>
            <person name="van Eijk R."/>
            <person name="Schleper C."/>
            <person name="Guy L."/>
            <person name="Ettema T.J."/>
        </authorList>
    </citation>
    <scope>NUCLEOTIDE SEQUENCE</scope>
</reference>
<sequence>MTPEPQPFRSPLMDLEPDWIDYNGHLNLAYYHVLFDRGIDALFDAIGLGEPYRATRGYTTYSAETHVCYLREVPPKARVYATAQIVGLDAKRLHIFQELFHEDGWRAATLESLSLSIDQNHPSGGPKVAPFPADVFARVAAVAAEHARLPTPDKIGRAVRLGRG</sequence>
<organism evidence="1">
    <name type="scientific">marine sediment metagenome</name>
    <dbReference type="NCBI Taxonomy" id="412755"/>
    <lineage>
        <taxon>unclassified sequences</taxon>
        <taxon>metagenomes</taxon>
        <taxon>ecological metagenomes</taxon>
    </lineage>
</organism>
<name>A0A0F9SA48_9ZZZZ</name>
<dbReference type="SUPFAM" id="SSF54637">
    <property type="entry name" value="Thioesterase/thiol ester dehydrase-isomerase"/>
    <property type="match status" value="1"/>
</dbReference>
<gene>
    <name evidence="1" type="ORF">LCGC14_0497220</name>
</gene>
<protein>
    <recommendedName>
        <fullName evidence="2">Thioesterase domain-containing protein</fullName>
    </recommendedName>
</protein>
<dbReference type="Gene3D" id="3.10.129.10">
    <property type="entry name" value="Hotdog Thioesterase"/>
    <property type="match status" value="1"/>
</dbReference>
<dbReference type="CDD" id="cd00586">
    <property type="entry name" value="4HBT"/>
    <property type="match status" value="1"/>
</dbReference>
<dbReference type="EMBL" id="LAZR01000575">
    <property type="protein sequence ID" value="KKN63899.1"/>
    <property type="molecule type" value="Genomic_DNA"/>
</dbReference>